<organism evidence="1 2">
    <name type="scientific">Arctia plantaginis</name>
    <name type="common">Wood tiger moth</name>
    <name type="synonym">Phalaena plantaginis</name>
    <dbReference type="NCBI Taxonomy" id="874455"/>
    <lineage>
        <taxon>Eukaryota</taxon>
        <taxon>Metazoa</taxon>
        <taxon>Ecdysozoa</taxon>
        <taxon>Arthropoda</taxon>
        <taxon>Hexapoda</taxon>
        <taxon>Insecta</taxon>
        <taxon>Pterygota</taxon>
        <taxon>Neoptera</taxon>
        <taxon>Endopterygota</taxon>
        <taxon>Lepidoptera</taxon>
        <taxon>Glossata</taxon>
        <taxon>Ditrysia</taxon>
        <taxon>Noctuoidea</taxon>
        <taxon>Erebidae</taxon>
        <taxon>Arctiinae</taxon>
        <taxon>Arctia</taxon>
    </lineage>
</organism>
<dbReference type="InterPro" id="IPR043504">
    <property type="entry name" value="Peptidase_S1_PA_chymotrypsin"/>
</dbReference>
<comment type="caution">
    <text evidence="1">The sequence shown here is derived from an EMBL/GenBank/DDBJ whole genome shotgun (WGS) entry which is preliminary data.</text>
</comment>
<proteinExistence type="predicted"/>
<dbReference type="Proteomes" id="UP000494106">
    <property type="component" value="Unassembled WGS sequence"/>
</dbReference>
<keyword evidence="2" id="KW-1185">Reference proteome</keyword>
<evidence type="ECO:0000313" key="2">
    <source>
        <dbReference type="Proteomes" id="UP000494106"/>
    </source>
</evidence>
<name>A0A8S1B988_ARCPL</name>
<dbReference type="AlphaFoldDB" id="A0A8S1B988"/>
<dbReference type="EMBL" id="CADEBC010000598">
    <property type="protein sequence ID" value="CAB3258338.1"/>
    <property type="molecule type" value="Genomic_DNA"/>
</dbReference>
<protein>
    <submittedName>
        <fullName evidence="1">Uncharacterized protein</fullName>
    </submittedName>
</protein>
<dbReference type="OrthoDB" id="8033859at2759"/>
<reference evidence="1 2" key="1">
    <citation type="submission" date="2020-04" db="EMBL/GenBank/DDBJ databases">
        <authorList>
            <person name="Wallbank WR R."/>
            <person name="Pardo Diaz C."/>
            <person name="Kozak K."/>
            <person name="Martin S."/>
            <person name="Jiggins C."/>
            <person name="Moest M."/>
            <person name="Warren A I."/>
            <person name="Byers J.R.P. K."/>
            <person name="Montejo-Kovacevich G."/>
            <person name="Yen C E."/>
        </authorList>
    </citation>
    <scope>NUCLEOTIDE SEQUENCE [LARGE SCALE GENOMIC DNA]</scope>
</reference>
<dbReference type="Gene3D" id="2.40.10.10">
    <property type="entry name" value="Trypsin-like serine proteases"/>
    <property type="match status" value="1"/>
</dbReference>
<sequence length="358" mass="40674">MPLEKAENSVDLLETDVIVVSKKGCRNHWDERYHYIINSQMICTKDASDYMESEACLEHGANCKPLDDSDSEYFEMTPVVPKRRMIIDPKNLIVHTAAHHRSTRRFEMSVGGFCENDHGGPLVIGRGKNAMIIGIMSACQTKTIMQKCFGPFLYTSVFKYREIIYFCSTPELGWRCKKLIRSSNSMYQETSYDWNNQSDGTQRMDSSGKFVLRSYAQTPLHPIVSPLVTEDSFKSNVSATIEVTTQELLKSQTEVQHKNVQNFSTSEKSETNTLSSVINTSTQPSTLKFTLPQILGDSVLKNASRLTQMRKSLNHKKNAKSANISHVVSKSVTSKKNAGLYMRVQDWQQNYLNYLNNM</sequence>
<dbReference type="InterPro" id="IPR009003">
    <property type="entry name" value="Peptidase_S1_PA"/>
</dbReference>
<accession>A0A8S1B988</accession>
<gene>
    <name evidence="1" type="ORF">APLA_LOCUS16414</name>
</gene>
<dbReference type="SUPFAM" id="SSF50494">
    <property type="entry name" value="Trypsin-like serine proteases"/>
    <property type="match status" value="1"/>
</dbReference>
<evidence type="ECO:0000313" key="1">
    <source>
        <dbReference type="EMBL" id="CAB3258338.1"/>
    </source>
</evidence>